<reference evidence="1" key="2">
    <citation type="submission" date="2016-06" db="EMBL/GenBank/DDBJ databases">
        <title>The genome of a short-lived fish provides insights into sex chromosome evolution and the genetic control of aging.</title>
        <authorList>
            <person name="Reichwald K."/>
            <person name="Felder M."/>
            <person name="Petzold A."/>
            <person name="Koch P."/>
            <person name="Groth M."/>
            <person name="Platzer M."/>
        </authorList>
    </citation>
    <scope>NUCLEOTIDE SEQUENCE</scope>
    <source>
        <tissue evidence="1">Brain</tissue>
    </source>
</reference>
<dbReference type="GO" id="GO:0031085">
    <property type="term" value="C:BLOC-3 complex"/>
    <property type="evidence" value="ECO:0007669"/>
    <property type="project" value="TreeGrafter"/>
</dbReference>
<gene>
    <name evidence="1" type="primary">HPS1</name>
</gene>
<dbReference type="PANTHER" id="PTHR12761:SF1">
    <property type="entry name" value="BLOC-3 COMPLEX MEMBER HPS1"/>
    <property type="match status" value="1"/>
</dbReference>
<accession>A0A1A7YQV8</accession>
<dbReference type="InterPro" id="IPR026053">
    <property type="entry name" value="HPS1"/>
</dbReference>
<dbReference type="GO" id="GO:0005085">
    <property type="term" value="F:guanyl-nucleotide exchange factor activity"/>
    <property type="evidence" value="ECO:0007669"/>
    <property type="project" value="TreeGrafter"/>
</dbReference>
<dbReference type="PANTHER" id="PTHR12761">
    <property type="entry name" value="HERMANSKY-PUDLAK SYNDROME PROTEIN 1"/>
    <property type="match status" value="1"/>
</dbReference>
<proteinExistence type="predicted"/>
<organism evidence="1">
    <name type="scientific">Iconisemion striatum</name>
    <dbReference type="NCBI Taxonomy" id="60296"/>
    <lineage>
        <taxon>Eukaryota</taxon>
        <taxon>Metazoa</taxon>
        <taxon>Chordata</taxon>
        <taxon>Craniata</taxon>
        <taxon>Vertebrata</taxon>
        <taxon>Euteleostomi</taxon>
        <taxon>Actinopterygii</taxon>
        <taxon>Neopterygii</taxon>
        <taxon>Teleostei</taxon>
        <taxon>Neoteleostei</taxon>
        <taxon>Acanthomorphata</taxon>
        <taxon>Ovalentaria</taxon>
        <taxon>Atherinomorphae</taxon>
        <taxon>Cyprinodontiformes</taxon>
        <taxon>Nothobranchiidae</taxon>
        <taxon>Iconisemion</taxon>
    </lineage>
</organism>
<protein>
    <submittedName>
        <fullName evidence="1">Hermansky-Pudlak syndrome 1</fullName>
    </submittedName>
</protein>
<sequence length="71" mass="8715">MKEDDLRRKMYVMKKMIEVMFGMVTLSGTLLRKELRPQDTEQRRRLWKNLQNLIETYSHLRENDQSFLVEP</sequence>
<dbReference type="AlphaFoldDB" id="A0A1A7YQV8"/>
<reference evidence="1" key="1">
    <citation type="submission" date="2016-05" db="EMBL/GenBank/DDBJ databases">
        <authorList>
            <person name="Lavstsen T."/>
            <person name="Jespersen J.S."/>
        </authorList>
    </citation>
    <scope>NUCLEOTIDE SEQUENCE</scope>
    <source>
        <tissue evidence="1">Brain</tissue>
    </source>
</reference>
<evidence type="ECO:0000313" key="1">
    <source>
        <dbReference type="EMBL" id="SBP32554.1"/>
    </source>
</evidence>
<dbReference type="EMBL" id="HADX01010322">
    <property type="protein sequence ID" value="SBP32554.1"/>
    <property type="molecule type" value="Transcribed_RNA"/>
</dbReference>
<dbReference type="GO" id="GO:1903232">
    <property type="term" value="P:melanosome assembly"/>
    <property type="evidence" value="ECO:0007669"/>
    <property type="project" value="TreeGrafter"/>
</dbReference>
<name>A0A1A7YQV8_9TELE</name>